<name>A0A6N4UMJ5_9MYCO</name>
<dbReference type="AlphaFoldDB" id="A0A6N4UMJ5"/>
<accession>A0A6N4UMJ5</accession>
<organism evidence="1 2">
    <name type="scientific">Mycolicibacterium alvei</name>
    <dbReference type="NCBI Taxonomy" id="67081"/>
    <lineage>
        <taxon>Bacteria</taxon>
        <taxon>Bacillati</taxon>
        <taxon>Actinomycetota</taxon>
        <taxon>Actinomycetes</taxon>
        <taxon>Mycobacteriales</taxon>
        <taxon>Mycobacteriaceae</taxon>
        <taxon>Mycolicibacterium</taxon>
    </lineage>
</organism>
<keyword evidence="2" id="KW-1185">Reference proteome</keyword>
<sequence>MWWTELAEESWDALFEPHHRMAMVLRAREVLDEIEFQSGVAWAAAEPVALPGVGREIRRTLIEAGTPSLWTYWSLDADKGAIVLDFVFAD</sequence>
<evidence type="ECO:0000313" key="2">
    <source>
        <dbReference type="Proteomes" id="UP000466906"/>
    </source>
</evidence>
<evidence type="ECO:0000313" key="1">
    <source>
        <dbReference type="EMBL" id="BBX25649.1"/>
    </source>
</evidence>
<dbReference type="KEGG" id="malv:MALV_07740"/>
<reference evidence="1 2" key="1">
    <citation type="journal article" date="2019" name="Emerg. Microbes Infect.">
        <title>Comprehensive subspecies identification of 175 nontuberculous mycobacteria species based on 7547 genomic profiles.</title>
        <authorList>
            <person name="Matsumoto Y."/>
            <person name="Kinjo T."/>
            <person name="Motooka D."/>
            <person name="Nabeya D."/>
            <person name="Jung N."/>
            <person name="Uechi K."/>
            <person name="Horii T."/>
            <person name="Iida T."/>
            <person name="Fujita J."/>
            <person name="Nakamura S."/>
        </authorList>
    </citation>
    <scope>NUCLEOTIDE SEQUENCE [LARGE SCALE GENOMIC DNA]</scope>
    <source>
        <strain evidence="1 2">JCM 12272</strain>
    </source>
</reference>
<proteinExistence type="predicted"/>
<dbReference type="Proteomes" id="UP000466906">
    <property type="component" value="Chromosome"/>
</dbReference>
<dbReference type="RefSeq" id="WP_163661254.1">
    <property type="nucleotide sequence ID" value="NZ_AP022565.1"/>
</dbReference>
<gene>
    <name evidence="1" type="ORF">MALV_07740</name>
</gene>
<protein>
    <submittedName>
        <fullName evidence="1">Uncharacterized protein</fullName>
    </submittedName>
</protein>
<dbReference type="EMBL" id="AP022565">
    <property type="protein sequence ID" value="BBX25649.1"/>
    <property type="molecule type" value="Genomic_DNA"/>
</dbReference>